<dbReference type="PROSITE" id="PS50801">
    <property type="entry name" value="STAS"/>
    <property type="match status" value="1"/>
</dbReference>
<evidence type="ECO:0000313" key="4">
    <source>
        <dbReference type="Proteomes" id="UP000553343"/>
    </source>
</evidence>
<protein>
    <submittedName>
        <fullName evidence="3">STAS domain-containing protein</fullName>
    </submittedName>
</protein>
<dbReference type="InterPro" id="IPR036513">
    <property type="entry name" value="STAS_dom_sf"/>
</dbReference>
<dbReference type="RefSeq" id="WP_178366615.1">
    <property type="nucleotide sequence ID" value="NZ_JACADJ010000026.1"/>
</dbReference>
<dbReference type="Pfam" id="PF14361">
    <property type="entry name" value="RsbRD_N"/>
    <property type="match status" value="1"/>
</dbReference>
<sequence length="279" mass="31254">MSEIEKKTAELLKKNEKQIHELWKTLLIAKAKNLVEMIGLDRMKENTLEVLGQFSALLSSGTDIQMDDYRQMRKILGDLSKDLTLKNMSPSETATFIFSLKDAIVPVFQKEHKDDRLLMDYILVINRVIDQLGLYTFEVYLESRESLIREQQQAFMEVSVPVVKIWDRILMIPLVGMLDSTRTQLMMETMLTSLEDNQANVAILDISGIPVVDTLVARHLVTAASAAKLMGAECIITGIRAKISQTLVQLGVDLSGFSTCSTLADGLRMALASTEQRIG</sequence>
<dbReference type="InterPro" id="IPR002645">
    <property type="entry name" value="STAS_dom"/>
</dbReference>
<evidence type="ECO:0000256" key="1">
    <source>
        <dbReference type="ARBA" id="ARBA00022553"/>
    </source>
</evidence>
<keyword evidence="4" id="KW-1185">Reference proteome</keyword>
<dbReference type="Proteomes" id="UP000553343">
    <property type="component" value="Unassembled WGS sequence"/>
</dbReference>
<evidence type="ECO:0000259" key="2">
    <source>
        <dbReference type="PROSITE" id="PS50801"/>
    </source>
</evidence>
<dbReference type="Pfam" id="PF01740">
    <property type="entry name" value="STAS"/>
    <property type="match status" value="1"/>
</dbReference>
<dbReference type="PANTHER" id="PTHR33745:SF3">
    <property type="entry name" value="RSBT CO-ANTAGONIST PROTEIN RSBRC"/>
    <property type="match status" value="1"/>
</dbReference>
<dbReference type="SUPFAM" id="SSF52091">
    <property type="entry name" value="SpoIIaa-like"/>
    <property type="match status" value="1"/>
</dbReference>
<reference evidence="3 4" key="1">
    <citation type="submission" date="2020-06" db="EMBL/GenBank/DDBJ databases">
        <title>High-quality draft genome of sulfate reducer Desulfobacter latus type strain AcrS2 isolated from marine sediment.</title>
        <authorList>
            <person name="Hoppe M."/>
            <person name="Larsen C.K."/>
            <person name="Marshall I.P.G."/>
            <person name="Schramm A."/>
            <person name="Marietou A.G."/>
        </authorList>
    </citation>
    <scope>NUCLEOTIDE SEQUENCE [LARGE SCALE GENOMIC DNA]</scope>
    <source>
        <strain evidence="3 4">AcRS2</strain>
    </source>
</reference>
<dbReference type="Gene3D" id="3.30.750.24">
    <property type="entry name" value="STAS domain"/>
    <property type="match status" value="1"/>
</dbReference>
<evidence type="ECO:0000313" key="3">
    <source>
        <dbReference type="EMBL" id="NWH05158.1"/>
    </source>
</evidence>
<name>A0A850T9G2_9BACT</name>
<keyword evidence="1" id="KW-0597">Phosphoprotein</keyword>
<dbReference type="EMBL" id="JACADJ010000026">
    <property type="protein sequence ID" value="NWH05158.1"/>
    <property type="molecule type" value="Genomic_DNA"/>
</dbReference>
<accession>A0A850T9G2</accession>
<dbReference type="InterPro" id="IPR025751">
    <property type="entry name" value="RsbRD_N_dom"/>
</dbReference>
<gene>
    <name evidence="3" type="ORF">HXW94_09195</name>
</gene>
<comment type="caution">
    <text evidence="3">The sequence shown here is derived from an EMBL/GenBank/DDBJ whole genome shotgun (WGS) entry which is preliminary data.</text>
</comment>
<organism evidence="3 4">
    <name type="scientific">Desulfobacter latus</name>
    <dbReference type="NCBI Taxonomy" id="2292"/>
    <lineage>
        <taxon>Bacteria</taxon>
        <taxon>Pseudomonadati</taxon>
        <taxon>Thermodesulfobacteriota</taxon>
        <taxon>Desulfobacteria</taxon>
        <taxon>Desulfobacterales</taxon>
        <taxon>Desulfobacteraceae</taxon>
        <taxon>Desulfobacter</taxon>
    </lineage>
</organism>
<dbReference type="CDD" id="cd07041">
    <property type="entry name" value="STAS_RsbR_RsbS_like"/>
    <property type="match status" value="1"/>
</dbReference>
<dbReference type="PANTHER" id="PTHR33745">
    <property type="entry name" value="RSBT ANTAGONIST PROTEIN RSBS-RELATED"/>
    <property type="match status" value="1"/>
</dbReference>
<feature type="domain" description="STAS" evidence="2">
    <location>
        <begin position="159"/>
        <end position="270"/>
    </location>
</feature>
<dbReference type="InterPro" id="IPR051932">
    <property type="entry name" value="Bact_StressResp_Reg"/>
</dbReference>
<dbReference type="AlphaFoldDB" id="A0A850T9G2"/>
<proteinExistence type="predicted"/>